<dbReference type="RefSeq" id="WP_209464476.1">
    <property type="nucleotide sequence ID" value="NZ_JAGGKX010000026.1"/>
</dbReference>
<evidence type="ECO:0000313" key="1">
    <source>
        <dbReference type="EMBL" id="MBP1971423.1"/>
    </source>
</evidence>
<organism evidence="1 2">
    <name type="scientific">Virgibacillus natechei</name>
    <dbReference type="NCBI Taxonomy" id="1216297"/>
    <lineage>
        <taxon>Bacteria</taxon>
        <taxon>Bacillati</taxon>
        <taxon>Bacillota</taxon>
        <taxon>Bacilli</taxon>
        <taxon>Bacillales</taxon>
        <taxon>Bacillaceae</taxon>
        <taxon>Virgibacillus</taxon>
    </lineage>
</organism>
<accession>A0ABS4IKN2</accession>
<sequence length="64" mass="7326">MKKQAVAIDLSDKQHKILEQMARGTHSPLHYIQRSQVILKAADWFGLIGSMIMQMIYGKLQKIS</sequence>
<name>A0ABS4IKN2_9BACI</name>
<dbReference type="Proteomes" id="UP001519345">
    <property type="component" value="Unassembled WGS sequence"/>
</dbReference>
<reference evidence="1 2" key="1">
    <citation type="submission" date="2021-03" db="EMBL/GenBank/DDBJ databases">
        <title>Genomic Encyclopedia of Type Strains, Phase IV (KMG-IV): sequencing the most valuable type-strain genomes for metagenomic binning, comparative biology and taxonomic classification.</title>
        <authorList>
            <person name="Goeker M."/>
        </authorList>
    </citation>
    <scope>NUCLEOTIDE SEQUENCE [LARGE SCALE GENOMIC DNA]</scope>
    <source>
        <strain evidence="1 2">DSM 25609</strain>
    </source>
</reference>
<comment type="caution">
    <text evidence="1">The sequence shown here is derived from an EMBL/GenBank/DDBJ whole genome shotgun (WGS) entry which is preliminary data.</text>
</comment>
<evidence type="ECO:0000313" key="2">
    <source>
        <dbReference type="Proteomes" id="UP001519345"/>
    </source>
</evidence>
<proteinExistence type="predicted"/>
<keyword evidence="2" id="KW-1185">Reference proteome</keyword>
<dbReference type="EMBL" id="JAGGKX010000026">
    <property type="protein sequence ID" value="MBP1971423.1"/>
    <property type="molecule type" value="Genomic_DNA"/>
</dbReference>
<gene>
    <name evidence="1" type="ORF">J2Z83_003562</name>
</gene>
<evidence type="ECO:0008006" key="3">
    <source>
        <dbReference type="Google" id="ProtNLM"/>
    </source>
</evidence>
<protein>
    <recommendedName>
        <fullName evidence="3">Transposase</fullName>
    </recommendedName>
</protein>